<evidence type="ECO:0000256" key="4">
    <source>
        <dbReference type="ARBA" id="ARBA00004496"/>
    </source>
</evidence>
<keyword evidence="6 10" id="KW-0540">Nuclease</keyword>
<feature type="domain" description="RNase H type-2" evidence="12">
    <location>
        <begin position="5"/>
        <end position="227"/>
    </location>
</feature>
<dbReference type="GO" id="GO:0032299">
    <property type="term" value="C:ribonuclease H2 complex"/>
    <property type="evidence" value="ECO:0007669"/>
    <property type="project" value="TreeGrafter"/>
</dbReference>
<name>Q9P9C3_9ARCH</name>
<dbReference type="Gene3D" id="1.10.10.460">
    <property type="entry name" value="Ribonuclease hii. Domain 2"/>
    <property type="match status" value="1"/>
</dbReference>
<evidence type="ECO:0000256" key="7">
    <source>
        <dbReference type="ARBA" id="ARBA00022723"/>
    </source>
</evidence>
<dbReference type="InterPro" id="IPR004649">
    <property type="entry name" value="RNase_H2_suA"/>
</dbReference>
<evidence type="ECO:0000256" key="10">
    <source>
        <dbReference type="PROSITE-ProRule" id="PRU01319"/>
    </source>
</evidence>
<dbReference type="NCBIfam" id="TIGR00729">
    <property type="entry name" value="ribonuclease HII"/>
    <property type="match status" value="1"/>
</dbReference>
<dbReference type="InterPro" id="IPR001352">
    <property type="entry name" value="RNase_HII/HIII"/>
</dbReference>
<proteinExistence type="inferred from homology"/>
<dbReference type="EMBL" id="AF268611">
    <property type="protein sequence ID" value="AAF97195.1"/>
    <property type="molecule type" value="Genomic_DNA"/>
</dbReference>
<evidence type="ECO:0000256" key="8">
    <source>
        <dbReference type="ARBA" id="ARBA00022759"/>
    </source>
</evidence>
<feature type="binding site" evidence="10">
    <location>
        <position position="12"/>
    </location>
    <ligand>
        <name>a divalent metal cation</name>
        <dbReference type="ChEBI" id="CHEBI:60240"/>
    </ligand>
</feature>
<dbReference type="GO" id="GO:0043137">
    <property type="term" value="P:DNA replication, removal of RNA primer"/>
    <property type="evidence" value="ECO:0007669"/>
    <property type="project" value="TreeGrafter"/>
</dbReference>
<reference evidence="13" key="1">
    <citation type="journal article" date="2000" name="Environ. Microbiol.">
        <title>Construction and analysis of bacterial artificial chromosome libraries from a marine microbial assemblage.</title>
        <authorList>
            <person name="Beja O."/>
            <person name="Suzuki M.T."/>
            <person name="Koonin E.V."/>
            <person name="Aravind L."/>
            <person name="Hadd A."/>
            <person name="Nguyen L.P."/>
            <person name="Villacorta R."/>
            <person name="Amjadi M."/>
            <person name="Garrigues C."/>
            <person name="Jovanovich S.B."/>
            <person name="Feldman R.A."/>
            <person name="Delong E.F."/>
        </authorList>
    </citation>
    <scope>NUCLEOTIDE SEQUENCE</scope>
</reference>
<keyword evidence="5" id="KW-0963">Cytoplasm</keyword>
<evidence type="ECO:0000256" key="9">
    <source>
        <dbReference type="ARBA" id="ARBA00022801"/>
    </source>
</evidence>
<feature type="binding site" evidence="10">
    <location>
        <position position="11"/>
    </location>
    <ligand>
        <name>a divalent metal cation</name>
        <dbReference type="ChEBI" id="CHEBI:60240"/>
    </ligand>
</feature>
<evidence type="ECO:0000256" key="11">
    <source>
        <dbReference type="RuleBase" id="RU003515"/>
    </source>
</evidence>
<dbReference type="SUPFAM" id="SSF53098">
    <property type="entry name" value="Ribonuclease H-like"/>
    <property type="match status" value="1"/>
</dbReference>
<dbReference type="Pfam" id="PF01351">
    <property type="entry name" value="RNase_HII"/>
    <property type="match status" value="1"/>
</dbReference>
<keyword evidence="9 10" id="KW-0378">Hydrolase</keyword>
<organism evidence="13">
    <name type="scientific">uncultured marine group II euryarchaeote 37F11</name>
    <dbReference type="NCBI Taxonomy" id="133822"/>
    <lineage>
        <taxon>Archaea</taxon>
        <taxon>Methanobacteriati</taxon>
        <taxon>Thermoplasmatota</taxon>
        <taxon>Candidatus Poseidoniia</taxon>
        <taxon>Candidatus Poseidoniales</taxon>
        <taxon>environmental samples</taxon>
    </lineage>
</organism>
<sequence length="250" mass="28588">MRDKMRLIGVDEAGRGPVLGPLVVGLLSIPKEDEYMLEEQCIEDSKHLSHAKRKLHYDWLNQQVTERGWYVDTIICKPNRIDNAVYAKGLNILEVDLFASILNRHHRLFTQELDILLDACDVNEERFSNRISERLTDWPWLKTTMIAEHKADTNHRIVGGASILAKVVRDMEIERIAVDVGAPVGSGYPADPNTVKALPYLIKEDGIHEEIRWSWATVKRFWLKNYSTPLPKRDLSGPNLFSKDDEATSS</sequence>
<accession>Q9P9C3</accession>
<evidence type="ECO:0000313" key="13">
    <source>
        <dbReference type="EMBL" id="AAF97195.1"/>
    </source>
</evidence>
<dbReference type="GO" id="GO:0003723">
    <property type="term" value="F:RNA binding"/>
    <property type="evidence" value="ECO:0007669"/>
    <property type="project" value="UniProtKB-UniRule"/>
</dbReference>
<dbReference type="InterPro" id="IPR023160">
    <property type="entry name" value="RNase_HII_hlx-loop-hlx_cap_dom"/>
</dbReference>
<dbReference type="EC" id="3.1.26.4" evidence="11"/>
<dbReference type="GO" id="GO:0006298">
    <property type="term" value="P:mismatch repair"/>
    <property type="evidence" value="ECO:0007669"/>
    <property type="project" value="TreeGrafter"/>
</dbReference>
<evidence type="ECO:0000256" key="6">
    <source>
        <dbReference type="ARBA" id="ARBA00022722"/>
    </source>
</evidence>
<keyword evidence="8 10" id="KW-0255">Endonuclease</keyword>
<evidence type="ECO:0000256" key="5">
    <source>
        <dbReference type="ARBA" id="ARBA00022490"/>
    </source>
</evidence>
<dbReference type="CDD" id="cd07180">
    <property type="entry name" value="RNase_HII_archaea_like"/>
    <property type="match status" value="1"/>
</dbReference>
<dbReference type="GO" id="GO:0005737">
    <property type="term" value="C:cytoplasm"/>
    <property type="evidence" value="ECO:0007669"/>
    <property type="project" value="UniProtKB-SubCell"/>
</dbReference>
<dbReference type="PANTHER" id="PTHR10954:SF23">
    <property type="entry name" value="RIBONUCLEASE"/>
    <property type="match status" value="1"/>
</dbReference>
<dbReference type="InterPro" id="IPR036397">
    <property type="entry name" value="RNaseH_sf"/>
</dbReference>
<dbReference type="GO" id="GO:0004523">
    <property type="term" value="F:RNA-DNA hybrid ribonuclease activity"/>
    <property type="evidence" value="ECO:0007669"/>
    <property type="project" value="UniProtKB-UniRule"/>
</dbReference>
<evidence type="ECO:0000256" key="3">
    <source>
        <dbReference type="ARBA" id="ARBA00004065"/>
    </source>
</evidence>
<protein>
    <recommendedName>
        <fullName evidence="11">Ribonuclease</fullName>
        <ecNumber evidence="11">3.1.26.4</ecNumber>
    </recommendedName>
</protein>
<comment type="function">
    <text evidence="3 11">Endonuclease that specifically degrades the RNA of RNA-DNA hybrids.</text>
</comment>
<dbReference type="PANTHER" id="PTHR10954">
    <property type="entry name" value="RIBONUCLEASE H2 SUBUNIT A"/>
    <property type="match status" value="1"/>
</dbReference>
<dbReference type="Gene3D" id="3.30.420.10">
    <property type="entry name" value="Ribonuclease H-like superfamily/Ribonuclease H"/>
    <property type="match status" value="1"/>
</dbReference>
<evidence type="ECO:0000256" key="1">
    <source>
        <dbReference type="ARBA" id="ARBA00000077"/>
    </source>
</evidence>
<dbReference type="InterPro" id="IPR012337">
    <property type="entry name" value="RNaseH-like_sf"/>
</dbReference>
<comment type="similarity">
    <text evidence="11">Belongs to the RNase HII family.</text>
</comment>
<evidence type="ECO:0000259" key="12">
    <source>
        <dbReference type="PROSITE" id="PS51975"/>
    </source>
</evidence>
<dbReference type="AlphaFoldDB" id="Q9P9C3"/>
<dbReference type="InterPro" id="IPR024567">
    <property type="entry name" value="RNase_HII/HIII_dom"/>
</dbReference>
<comment type="catalytic activity">
    <reaction evidence="1 10 11">
        <text>Endonucleolytic cleavage to 5'-phosphomonoester.</text>
        <dbReference type="EC" id="3.1.26.4"/>
    </reaction>
</comment>
<dbReference type="PROSITE" id="PS51975">
    <property type="entry name" value="RNASE_H_2"/>
    <property type="match status" value="1"/>
</dbReference>
<comment type="subcellular location">
    <subcellularLocation>
        <location evidence="4">Cytoplasm</location>
    </subcellularLocation>
</comment>
<feature type="binding site" evidence="10">
    <location>
        <position position="118"/>
    </location>
    <ligand>
        <name>a divalent metal cation</name>
        <dbReference type="ChEBI" id="CHEBI:60240"/>
    </ligand>
</feature>
<comment type="cofactor">
    <cofactor evidence="10">
        <name>Mn(2+)</name>
        <dbReference type="ChEBI" id="CHEBI:29035"/>
    </cofactor>
    <cofactor evidence="10">
        <name>Mg(2+)</name>
        <dbReference type="ChEBI" id="CHEBI:18420"/>
    </cofactor>
    <text evidence="10">Manganese or magnesium. Binds 1 divalent metal ion per monomer in the absence of substrate. May bind a second metal ion after substrate binding.</text>
</comment>
<keyword evidence="7 10" id="KW-0479">Metal-binding</keyword>
<dbReference type="GO" id="GO:0046872">
    <property type="term" value="F:metal ion binding"/>
    <property type="evidence" value="ECO:0007669"/>
    <property type="project" value="UniProtKB-KW"/>
</dbReference>
<comment type="cofactor">
    <cofactor evidence="2">
        <name>Mg(2+)</name>
        <dbReference type="ChEBI" id="CHEBI:18420"/>
    </cofactor>
</comment>
<evidence type="ECO:0000256" key="2">
    <source>
        <dbReference type="ARBA" id="ARBA00001946"/>
    </source>
</evidence>